<gene>
    <name evidence="2" type="ORF">J2800_003274</name>
</gene>
<sequence>MLDATSSTTVRQAPPPPPPPPSLEPAKDAVNTVHKAMESGFFNPITNGDVKNAVGALKGLDATNAKAAISELAKDGGLDKLASEINDGKSFGLGGLSADEKRDFFTEMAKDLGGTELKSLSDAFAKAGGDYHGKADVEALGKAIATHATPDAKLDYVKAQAGSTLDHAADTTSPFTLGGSIRVTSHGDAEAAAVGQVLASLKGNPAVAEQAFKALSPDQLRGVLSASIHREEIDTTTVSMGGAAHSNSTSLDTSTYKAILEAGAQSTDADFKAKLFAEGSAVLKDVPQQNLLLGVSVMDRDAATRTMADGLTTVLKSDVSGVMRELSFNLETRDGTAFATYAKQMLNDKQTEPLADMMQQLQVGGTKNENPINRFEAIEKVTLPNGDKVDRYENATALGHYVGGVQAAAASITTDRKEQAELLTAVLKSGLTIVDKAGWGGKGVGAAAAVAKEWVSIGTNAALKAIQDDPSAAGKALDLMAVPTNSKTGEEAVGSNSKSAYNTALDTVVRQAKP</sequence>
<feature type="compositionally biased region" description="Pro residues" evidence="1">
    <location>
        <begin position="13"/>
        <end position="23"/>
    </location>
</feature>
<accession>A0ABU1N3L3</accession>
<evidence type="ECO:0000256" key="1">
    <source>
        <dbReference type="SAM" id="MobiDB-lite"/>
    </source>
</evidence>
<reference evidence="2 3" key="1">
    <citation type="submission" date="2023-07" db="EMBL/GenBank/DDBJ databases">
        <title>Sorghum-associated microbial communities from plants grown in Nebraska, USA.</title>
        <authorList>
            <person name="Schachtman D."/>
        </authorList>
    </citation>
    <scope>NUCLEOTIDE SEQUENCE [LARGE SCALE GENOMIC DNA]</scope>
    <source>
        <strain evidence="2 3">DS2154</strain>
    </source>
</reference>
<evidence type="ECO:0000313" key="2">
    <source>
        <dbReference type="EMBL" id="MDR6532516.1"/>
    </source>
</evidence>
<evidence type="ECO:0000313" key="3">
    <source>
        <dbReference type="Proteomes" id="UP001262754"/>
    </source>
</evidence>
<feature type="region of interest" description="Disordered" evidence="1">
    <location>
        <begin position="1"/>
        <end position="27"/>
    </location>
</feature>
<keyword evidence="3" id="KW-1185">Reference proteome</keyword>
<feature type="compositionally biased region" description="Polar residues" evidence="1">
    <location>
        <begin position="1"/>
        <end position="11"/>
    </location>
</feature>
<comment type="caution">
    <text evidence="2">The sequence shown here is derived from an EMBL/GenBank/DDBJ whole genome shotgun (WGS) entry which is preliminary data.</text>
</comment>
<proteinExistence type="predicted"/>
<name>A0ABU1N3L3_9CAUL</name>
<dbReference type="Proteomes" id="UP001262754">
    <property type="component" value="Unassembled WGS sequence"/>
</dbReference>
<protein>
    <submittedName>
        <fullName evidence="2">Uncharacterized protein</fullName>
    </submittedName>
</protein>
<dbReference type="EMBL" id="JAVDRL010000009">
    <property type="protein sequence ID" value="MDR6532516.1"/>
    <property type="molecule type" value="Genomic_DNA"/>
</dbReference>
<dbReference type="RefSeq" id="WP_310033040.1">
    <property type="nucleotide sequence ID" value="NZ_JAVDRL010000009.1"/>
</dbReference>
<organism evidence="2 3">
    <name type="scientific">Caulobacter rhizosphaerae</name>
    <dbReference type="NCBI Taxonomy" id="2010972"/>
    <lineage>
        <taxon>Bacteria</taxon>
        <taxon>Pseudomonadati</taxon>
        <taxon>Pseudomonadota</taxon>
        <taxon>Alphaproteobacteria</taxon>
        <taxon>Caulobacterales</taxon>
        <taxon>Caulobacteraceae</taxon>
        <taxon>Caulobacter</taxon>
    </lineage>
</organism>